<evidence type="ECO:0000313" key="3">
    <source>
        <dbReference type="Proteomes" id="UP001500897"/>
    </source>
</evidence>
<protein>
    <submittedName>
        <fullName evidence="2">Uncharacterized protein</fullName>
    </submittedName>
</protein>
<gene>
    <name evidence="2" type="ORF">GCM10009759_60960</name>
</gene>
<proteinExistence type="predicted"/>
<feature type="region of interest" description="Disordered" evidence="1">
    <location>
        <begin position="1"/>
        <end position="55"/>
    </location>
</feature>
<dbReference type="EMBL" id="BAAANS010000052">
    <property type="protein sequence ID" value="GAA2115808.1"/>
    <property type="molecule type" value="Genomic_DNA"/>
</dbReference>
<evidence type="ECO:0000313" key="2">
    <source>
        <dbReference type="EMBL" id="GAA2115808.1"/>
    </source>
</evidence>
<reference evidence="3" key="1">
    <citation type="journal article" date="2019" name="Int. J. Syst. Evol. Microbiol.">
        <title>The Global Catalogue of Microorganisms (GCM) 10K type strain sequencing project: providing services to taxonomists for standard genome sequencing and annotation.</title>
        <authorList>
            <consortium name="The Broad Institute Genomics Platform"/>
            <consortium name="The Broad Institute Genome Sequencing Center for Infectious Disease"/>
            <person name="Wu L."/>
            <person name="Ma J."/>
        </authorList>
    </citation>
    <scope>NUCLEOTIDE SEQUENCE [LARGE SCALE GENOMIC DNA]</scope>
    <source>
        <strain evidence="3">JCM 14559</strain>
    </source>
</reference>
<evidence type="ECO:0000256" key="1">
    <source>
        <dbReference type="SAM" id="MobiDB-lite"/>
    </source>
</evidence>
<organism evidence="2 3">
    <name type="scientific">Kitasatospora saccharophila</name>
    <dbReference type="NCBI Taxonomy" id="407973"/>
    <lineage>
        <taxon>Bacteria</taxon>
        <taxon>Bacillati</taxon>
        <taxon>Actinomycetota</taxon>
        <taxon>Actinomycetes</taxon>
        <taxon>Kitasatosporales</taxon>
        <taxon>Streptomycetaceae</taxon>
        <taxon>Kitasatospora</taxon>
    </lineage>
</organism>
<sequence>MAGRHHGPPSATGAHGERRTVISGKPEKSGTRHADRTKHGATPKRGEAAGAAKRRLPPAVTALLGILLALAWITAGTGVTIGSAAEAAGIRAEHHQPELRMTLSDCRTTGRSRSWVHHCRGTGTPAAAVSPPAPGT</sequence>
<name>A0ABP5JBY4_9ACTN</name>
<dbReference type="RefSeq" id="WP_380271761.1">
    <property type="nucleotide sequence ID" value="NZ_JBHTGA010000001.1"/>
</dbReference>
<feature type="compositionally biased region" description="Basic and acidic residues" evidence="1">
    <location>
        <begin position="15"/>
        <end position="38"/>
    </location>
</feature>
<dbReference type="Proteomes" id="UP001500897">
    <property type="component" value="Unassembled WGS sequence"/>
</dbReference>
<keyword evidence="3" id="KW-1185">Reference proteome</keyword>
<accession>A0ABP5JBY4</accession>
<comment type="caution">
    <text evidence="2">The sequence shown here is derived from an EMBL/GenBank/DDBJ whole genome shotgun (WGS) entry which is preliminary data.</text>
</comment>